<reference evidence="10 11" key="1">
    <citation type="journal article" date="2017" name="Curr. Biol.">
        <title>Genome architecture and evolution of a unichromosomal asexual nematode.</title>
        <authorList>
            <person name="Fradin H."/>
            <person name="Zegar C."/>
            <person name="Gutwein M."/>
            <person name="Lucas J."/>
            <person name="Kovtun M."/>
            <person name="Corcoran D."/>
            <person name="Baugh L.R."/>
            <person name="Kiontke K."/>
            <person name="Gunsalus K."/>
            <person name="Fitch D.H."/>
            <person name="Piano F."/>
        </authorList>
    </citation>
    <scope>NUCLEOTIDE SEQUENCE [LARGE SCALE GENOMIC DNA]</scope>
    <source>
        <strain evidence="10">PF1309</strain>
    </source>
</reference>
<dbReference type="InterPro" id="IPR009057">
    <property type="entry name" value="Homeodomain-like_sf"/>
</dbReference>
<dbReference type="Proteomes" id="UP000218231">
    <property type="component" value="Unassembled WGS sequence"/>
</dbReference>
<gene>
    <name evidence="10" type="ORF">WR25_14207</name>
</gene>
<dbReference type="AlphaFoldDB" id="A0A2A2LZW3"/>
<feature type="domain" description="POU-specific" evidence="9">
    <location>
        <begin position="8"/>
        <end position="82"/>
    </location>
</feature>
<evidence type="ECO:0000256" key="5">
    <source>
        <dbReference type="PROSITE-ProRule" id="PRU00108"/>
    </source>
</evidence>
<evidence type="ECO:0000256" key="6">
    <source>
        <dbReference type="RuleBase" id="RU000682"/>
    </source>
</evidence>
<keyword evidence="2 5" id="KW-0238">DNA-binding</keyword>
<feature type="region of interest" description="Disordered" evidence="7">
    <location>
        <begin position="195"/>
        <end position="215"/>
    </location>
</feature>
<dbReference type="SMART" id="SM00389">
    <property type="entry name" value="HOX"/>
    <property type="match status" value="1"/>
</dbReference>
<evidence type="ECO:0000256" key="7">
    <source>
        <dbReference type="SAM" id="MobiDB-lite"/>
    </source>
</evidence>
<dbReference type="GO" id="GO:0030154">
    <property type="term" value="P:cell differentiation"/>
    <property type="evidence" value="ECO:0007669"/>
    <property type="project" value="UniProtKB-ARBA"/>
</dbReference>
<evidence type="ECO:0008006" key="12">
    <source>
        <dbReference type="Google" id="ProtNLM"/>
    </source>
</evidence>
<dbReference type="SUPFAM" id="SSF47413">
    <property type="entry name" value="lambda repressor-like DNA-binding domains"/>
    <property type="match status" value="1"/>
</dbReference>
<dbReference type="CDD" id="cd00086">
    <property type="entry name" value="homeodomain"/>
    <property type="match status" value="1"/>
</dbReference>
<keyword evidence="4 5" id="KW-0539">Nucleus</keyword>
<dbReference type="Pfam" id="PF00046">
    <property type="entry name" value="Homeodomain"/>
    <property type="match status" value="1"/>
</dbReference>
<comment type="subcellular location">
    <subcellularLocation>
        <location evidence="1 5 6">Nucleus</location>
    </subcellularLocation>
</comment>
<keyword evidence="3 5" id="KW-0371">Homeobox</keyword>
<protein>
    <recommendedName>
        <fullName evidence="12">POU domain protein</fullName>
    </recommendedName>
</protein>
<dbReference type="GO" id="GO:0000981">
    <property type="term" value="F:DNA-binding transcription factor activity, RNA polymerase II-specific"/>
    <property type="evidence" value="ECO:0007669"/>
    <property type="project" value="InterPro"/>
</dbReference>
<dbReference type="InterPro" id="IPR013847">
    <property type="entry name" value="POU"/>
</dbReference>
<comment type="caution">
    <text evidence="10">The sequence shown here is derived from an EMBL/GenBank/DDBJ whole genome shotgun (WGS) entry which is preliminary data.</text>
</comment>
<dbReference type="InterPro" id="IPR001356">
    <property type="entry name" value="HD"/>
</dbReference>
<evidence type="ECO:0000256" key="4">
    <source>
        <dbReference type="ARBA" id="ARBA00023242"/>
    </source>
</evidence>
<dbReference type="GO" id="GO:0005634">
    <property type="term" value="C:nucleus"/>
    <property type="evidence" value="ECO:0007669"/>
    <property type="project" value="UniProtKB-SubCell"/>
</dbReference>
<dbReference type="Gene3D" id="1.10.10.60">
    <property type="entry name" value="Homeodomain-like"/>
    <property type="match status" value="1"/>
</dbReference>
<organism evidence="10 11">
    <name type="scientific">Diploscapter pachys</name>
    <dbReference type="NCBI Taxonomy" id="2018661"/>
    <lineage>
        <taxon>Eukaryota</taxon>
        <taxon>Metazoa</taxon>
        <taxon>Ecdysozoa</taxon>
        <taxon>Nematoda</taxon>
        <taxon>Chromadorea</taxon>
        <taxon>Rhabditida</taxon>
        <taxon>Rhabditina</taxon>
        <taxon>Rhabditomorpha</taxon>
        <taxon>Rhabditoidea</taxon>
        <taxon>Rhabditidae</taxon>
        <taxon>Diploscapter</taxon>
    </lineage>
</organism>
<evidence type="ECO:0000259" key="9">
    <source>
        <dbReference type="PROSITE" id="PS51179"/>
    </source>
</evidence>
<dbReference type="PRINTS" id="PR00028">
    <property type="entry name" value="POUDOMAIN"/>
</dbReference>
<dbReference type="STRING" id="2018661.A0A2A2LZW3"/>
<dbReference type="PANTHER" id="PTHR11636">
    <property type="entry name" value="POU DOMAIN"/>
    <property type="match status" value="1"/>
</dbReference>
<accession>A0A2A2LZW3</accession>
<feature type="DNA-binding region" description="Homeobox" evidence="5">
    <location>
        <begin position="114"/>
        <end position="173"/>
    </location>
</feature>
<evidence type="ECO:0000256" key="1">
    <source>
        <dbReference type="ARBA" id="ARBA00004123"/>
    </source>
</evidence>
<dbReference type="InterPro" id="IPR050255">
    <property type="entry name" value="POU_domain_TF"/>
</dbReference>
<dbReference type="SMART" id="SM00352">
    <property type="entry name" value="POU"/>
    <property type="match status" value="1"/>
</dbReference>
<feature type="compositionally biased region" description="Low complexity" evidence="7">
    <location>
        <begin position="195"/>
        <end position="208"/>
    </location>
</feature>
<dbReference type="SUPFAM" id="SSF46689">
    <property type="entry name" value="Homeodomain-like"/>
    <property type="match status" value="1"/>
</dbReference>
<evidence type="ECO:0000256" key="2">
    <source>
        <dbReference type="ARBA" id="ARBA00023125"/>
    </source>
</evidence>
<dbReference type="GO" id="GO:0000978">
    <property type="term" value="F:RNA polymerase II cis-regulatory region sequence-specific DNA binding"/>
    <property type="evidence" value="ECO:0007669"/>
    <property type="project" value="TreeGrafter"/>
</dbReference>
<dbReference type="EMBL" id="LIAE01006310">
    <property type="protein sequence ID" value="PAV91517.1"/>
    <property type="molecule type" value="Genomic_DNA"/>
</dbReference>
<evidence type="ECO:0000313" key="10">
    <source>
        <dbReference type="EMBL" id="PAV91517.1"/>
    </source>
</evidence>
<feature type="domain" description="Homeobox" evidence="8">
    <location>
        <begin position="112"/>
        <end position="172"/>
    </location>
</feature>
<dbReference type="InterPro" id="IPR000327">
    <property type="entry name" value="POU_dom"/>
</dbReference>
<dbReference type="PROSITE" id="PS51179">
    <property type="entry name" value="POU_3"/>
    <property type="match status" value="1"/>
</dbReference>
<proteinExistence type="predicted"/>
<dbReference type="OrthoDB" id="10066259at2759"/>
<evidence type="ECO:0000259" key="8">
    <source>
        <dbReference type="PROSITE" id="PS50071"/>
    </source>
</evidence>
<dbReference type="PROSITE" id="PS00027">
    <property type="entry name" value="HOMEOBOX_1"/>
    <property type="match status" value="1"/>
</dbReference>
<dbReference type="InterPro" id="IPR017970">
    <property type="entry name" value="Homeobox_CS"/>
</dbReference>
<sequence>MGRKPKDYGQDHREELEEFAKMFRSKRLVWGLTQDQVGGLVGLKYGTEFSQTTVSRFEALEMPTNSMRKVYEMIRSWYDDIEKYITPGIDPNLLVKVLTEASINSKPADVSVKIRKKRTTFSTQTLETLEALFRANRQPTQEEQEKIAESLDLKFNEVRVWFCNRRQREKKTFQQKLLYNDDSGHFLDASLASASSSSDSSASANSPPSISPPTKMRTVFLATPSSNSEMSLKRKSYIISSVPILDSKSSLPISSSISDELESKRPKQDKVMIVKVVPPKNTANNLSQAKFPVSTVASNLVVPKSEPVCVPSTPASSVSTSTTTPLIRSLAHSISTEPIKMRINYVSQDRKPEIKQERPEKIEVTPIVSRPQKTSFVDKYIDDEEITLIKSPNEFLKHLVRLAAQNQGVNLNDGEDSEF</sequence>
<dbReference type="Gene3D" id="1.10.260.40">
    <property type="entry name" value="lambda repressor-like DNA-binding domains"/>
    <property type="match status" value="1"/>
</dbReference>
<keyword evidence="11" id="KW-1185">Reference proteome</keyword>
<evidence type="ECO:0000256" key="3">
    <source>
        <dbReference type="ARBA" id="ARBA00023155"/>
    </source>
</evidence>
<evidence type="ECO:0000313" key="11">
    <source>
        <dbReference type="Proteomes" id="UP000218231"/>
    </source>
</evidence>
<dbReference type="Pfam" id="PF00157">
    <property type="entry name" value="Pou"/>
    <property type="match status" value="1"/>
</dbReference>
<dbReference type="PROSITE" id="PS50071">
    <property type="entry name" value="HOMEOBOX_2"/>
    <property type="match status" value="1"/>
</dbReference>
<name>A0A2A2LZW3_9BILA</name>
<dbReference type="InterPro" id="IPR010982">
    <property type="entry name" value="Lambda_DNA-bd_dom_sf"/>
</dbReference>